<comment type="catalytic activity">
    <reaction evidence="7">
        <text>L-cysteinyl-[prolipoprotein] + a 1,2-diacyl-sn-glycero-3-phospho-(1'-sn-glycerol) = an S-1,2-diacyl-sn-glyceryl-L-cysteinyl-[prolipoprotein] + sn-glycerol 1-phosphate + H(+)</text>
        <dbReference type="Rhea" id="RHEA:56712"/>
        <dbReference type="Rhea" id="RHEA-COMP:14679"/>
        <dbReference type="Rhea" id="RHEA-COMP:14680"/>
        <dbReference type="ChEBI" id="CHEBI:15378"/>
        <dbReference type="ChEBI" id="CHEBI:29950"/>
        <dbReference type="ChEBI" id="CHEBI:57685"/>
        <dbReference type="ChEBI" id="CHEBI:64716"/>
        <dbReference type="ChEBI" id="CHEBI:140658"/>
        <dbReference type="EC" id="2.5.1.145"/>
    </reaction>
</comment>
<dbReference type="PANTHER" id="PTHR30589:SF0">
    <property type="entry name" value="PHOSPHATIDYLGLYCEROL--PROLIPOPROTEIN DIACYLGLYCERYL TRANSFERASE"/>
    <property type="match status" value="1"/>
</dbReference>
<dbReference type="RefSeq" id="WP_219849364.1">
    <property type="nucleotide sequence ID" value="NZ_CP059491.1"/>
</dbReference>
<feature type="transmembrane region" description="Helical" evidence="7">
    <location>
        <begin position="58"/>
        <end position="80"/>
    </location>
</feature>
<dbReference type="NCBIfam" id="TIGR00544">
    <property type="entry name" value="lgt"/>
    <property type="match status" value="1"/>
</dbReference>
<dbReference type="InterPro" id="IPR001640">
    <property type="entry name" value="Lgt"/>
</dbReference>
<feature type="binding site" evidence="7">
    <location>
        <position position="149"/>
    </location>
    <ligand>
        <name>a 1,2-diacyl-sn-glycero-3-phospho-(1'-sn-glycerol)</name>
        <dbReference type="ChEBI" id="CHEBI:64716"/>
    </ligand>
</feature>
<feature type="transmembrane region" description="Helical" evidence="7">
    <location>
        <begin position="130"/>
        <end position="148"/>
    </location>
</feature>
<feature type="region of interest" description="Disordered" evidence="8">
    <location>
        <begin position="332"/>
        <end position="541"/>
    </location>
</feature>
<evidence type="ECO:0000256" key="8">
    <source>
        <dbReference type="SAM" id="MobiDB-lite"/>
    </source>
</evidence>
<protein>
    <recommendedName>
        <fullName evidence="7">Phosphatidylglycerol--prolipoprotein diacylglyceryl transferase</fullName>
        <ecNumber evidence="7">2.5.1.145</ecNumber>
    </recommendedName>
</protein>
<keyword evidence="5 7" id="KW-1133">Transmembrane helix</keyword>
<gene>
    <name evidence="7" type="primary">lgt</name>
    <name evidence="9" type="ORF">H1R19_14205</name>
</gene>
<dbReference type="HAMAP" id="MF_01147">
    <property type="entry name" value="Lgt"/>
    <property type="match status" value="1"/>
</dbReference>
<feature type="transmembrane region" description="Helical" evidence="7">
    <location>
        <begin position="226"/>
        <end position="245"/>
    </location>
</feature>
<dbReference type="EC" id="2.5.1.145" evidence="7"/>
<accession>A0A7D7R8B9</accession>
<evidence type="ECO:0000256" key="6">
    <source>
        <dbReference type="ARBA" id="ARBA00023136"/>
    </source>
</evidence>
<evidence type="ECO:0000256" key="1">
    <source>
        <dbReference type="ARBA" id="ARBA00007150"/>
    </source>
</evidence>
<dbReference type="KEGG" id="gji:H1R19_14205"/>
<evidence type="ECO:0000256" key="4">
    <source>
        <dbReference type="ARBA" id="ARBA00022692"/>
    </source>
</evidence>
<keyword evidence="2 7" id="KW-1003">Cell membrane</keyword>
<evidence type="ECO:0000256" key="3">
    <source>
        <dbReference type="ARBA" id="ARBA00022679"/>
    </source>
</evidence>
<feature type="compositionally biased region" description="Low complexity" evidence="8">
    <location>
        <begin position="425"/>
        <end position="448"/>
    </location>
</feature>
<dbReference type="EMBL" id="CP059491">
    <property type="protein sequence ID" value="QMT00090.1"/>
    <property type="molecule type" value="Genomic_DNA"/>
</dbReference>
<dbReference type="Proteomes" id="UP000515663">
    <property type="component" value="Chromosome"/>
</dbReference>
<dbReference type="PANTHER" id="PTHR30589">
    <property type="entry name" value="PROLIPOPROTEIN DIACYLGLYCERYL TRANSFERASE"/>
    <property type="match status" value="1"/>
</dbReference>
<dbReference type="GO" id="GO:0008961">
    <property type="term" value="F:phosphatidylglycerol-prolipoprotein diacylglyceryl transferase activity"/>
    <property type="evidence" value="ECO:0007669"/>
    <property type="project" value="UniProtKB-UniRule"/>
</dbReference>
<keyword evidence="10" id="KW-1185">Reference proteome</keyword>
<dbReference type="PROSITE" id="PS01311">
    <property type="entry name" value="LGT"/>
    <property type="match status" value="1"/>
</dbReference>
<name>A0A7D7R8B9_9ACTN</name>
<evidence type="ECO:0000313" key="10">
    <source>
        <dbReference type="Proteomes" id="UP000515663"/>
    </source>
</evidence>
<dbReference type="GO" id="GO:0042158">
    <property type="term" value="P:lipoprotein biosynthetic process"/>
    <property type="evidence" value="ECO:0007669"/>
    <property type="project" value="UniProtKB-UniRule"/>
</dbReference>
<dbReference type="UniPathway" id="UPA00664"/>
<dbReference type="Pfam" id="PF01790">
    <property type="entry name" value="LGT"/>
    <property type="match status" value="1"/>
</dbReference>
<organism evidence="9 10">
    <name type="scientific">Gordonia jinghuaiqii</name>
    <dbReference type="NCBI Taxonomy" id="2758710"/>
    <lineage>
        <taxon>Bacteria</taxon>
        <taxon>Bacillati</taxon>
        <taxon>Actinomycetota</taxon>
        <taxon>Actinomycetes</taxon>
        <taxon>Mycobacteriales</taxon>
        <taxon>Gordoniaceae</taxon>
        <taxon>Gordonia</taxon>
    </lineage>
</organism>
<feature type="compositionally biased region" description="Polar residues" evidence="8">
    <location>
        <begin position="401"/>
        <end position="410"/>
    </location>
</feature>
<evidence type="ECO:0000256" key="2">
    <source>
        <dbReference type="ARBA" id="ARBA00022475"/>
    </source>
</evidence>
<feature type="transmembrane region" description="Helical" evidence="7">
    <location>
        <begin position="265"/>
        <end position="283"/>
    </location>
</feature>
<feature type="compositionally biased region" description="Acidic residues" evidence="8">
    <location>
        <begin position="332"/>
        <end position="393"/>
    </location>
</feature>
<comment type="pathway">
    <text evidence="7">Protein modification; lipoprotein biosynthesis (diacylglyceryl transfer).</text>
</comment>
<feature type="compositionally biased region" description="Acidic residues" evidence="8">
    <location>
        <begin position="412"/>
        <end position="424"/>
    </location>
</feature>
<dbReference type="GO" id="GO:0005886">
    <property type="term" value="C:plasma membrane"/>
    <property type="evidence" value="ECO:0007669"/>
    <property type="project" value="UniProtKB-SubCell"/>
</dbReference>
<evidence type="ECO:0000256" key="7">
    <source>
        <dbReference type="HAMAP-Rule" id="MF_01147"/>
    </source>
</evidence>
<keyword evidence="3 7" id="KW-0808">Transferase</keyword>
<proteinExistence type="inferred from homology"/>
<dbReference type="AlphaFoldDB" id="A0A7D7R8B9"/>
<feature type="transmembrane region" description="Helical" evidence="7">
    <location>
        <begin position="27"/>
        <end position="46"/>
    </location>
</feature>
<evidence type="ECO:0000256" key="5">
    <source>
        <dbReference type="ARBA" id="ARBA00022989"/>
    </source>
</evidence>
<keyword evidence="9" id="KW-0328">Glycosyltransferase</keyword>
<feature type="transmembrane region" description="Helical" evidence="7">
    <location>
        <begin position="100"/>
        <end position="123"/>
    </location>
</feature>
<comment type="function">
    <text evidence="7">Catalyzes the transfer of the diacylglyceryl group from phosphatidylglycerol to the sulfhydryl group of the N-terminal cysteine of a prolipoprotein, the first step in the formation of mature lipoproteins.</text>
</comment>
<keyword evidence="6 7" id="KW-0472">Membrane</keyword>
<feature type="transmembrane region" description="Helical" evidence="7">
    <location>
        <begin position="202"/>
        <end position="219"/>
    </location>
</feature>
<evidence type="ECO:0000313" key="9">
    <source>
        <dbReference type="EMBL" id="QMT00090.1"/>
    </source>
</evidence>
<comment type="similarity">
    <text evidence="1 7">Belongs to the Lgt family.</text>
</comment>
<comment type="subcellular location">
    <subcellularLocation>
        <location evidence="7">Cell membrane</location>
        <topology evidence="7">Multi-pass membrane protein</topology>
    </subcellularLocation>
</comment>
<sequence>MIAPSSTLLAYIPSPPQGVWEIGPFPLRAYALCIIAGIVIAVWWGNRRWVARGGQDGEVLDVAIWAVPFGLIGGRVYHVITDWKTYFGADALKEPADVFRIWDGGLGIWGAVALGAVGAWIGARRRGIRLPAFGDAIAPPILLAQAIGRLGNYFNQELYGRETTLPWGLEIFERENSAGYADPGLIDGVSNGVVDRVVHPTFLYELLWNVLIVVVLVVLDRRFRIGHGRLFALYVAGYCLGRFFVEMLRDDRAAVANDIAGIRPNLFTAALVFLAAIIYFVVAPKGREQGLEMYHEDRAAELEEQGIAGYVDDWYDEELDDEVPAAVEPEAVEPEAVESEGVESDAVESEAVEPAADEWEAVEPTIEPEADDAPIEPEADDAPGEPETAEPEADGAPVSVPETTPGSTGSDAESDAEATADEATTEQATTEQATTEQATTEQVATEQATPDEATPDEATPDEATRDETTPEAVTPEEATSDEVTPEAATPDQATPDDSNPDEATPDAAPVDEVSGAEGSGAEESGTDTAGPEVSSEDSDKS</sequence>
<keyword evidence="4 7" id="KW-0812">Transmembrane</keyword>
<reference evidence="10" key="1">
    <citation type="submission" date="2020-07" db="EMBL/GenBank/DDBJ databases">
        <title>novel species isolated from the respiratory tract of Marmot.</title>
        <authorList>
            <person name="Zhang G."/>
        </authorList>
    </citation>
    <scope>NUCLEOTIDE SEQUENCE [LARGE SCALE GENOMIC DNA]</scope>
    <source>
        <strain evidence="10">686</strain>
    </source>
</reference>
<keyword evidence="9" id="KW-0449">Lipoprotein</keyword>